<name>A0A1I5SG20_9FIRM</name>
<dbReference type="Proteomes" id="UP000198577">
    <property type="component" value="Unassembled WGS sequence"/>
</dbReference>
<dbReference type="EMBL" id="FOXR01000002">
    <property type="protein sequence ID" value="SFP69649.1"/>
    <property type="molecule type" value="Genomic_DNA"/>
</dbReference>
<protein>
    <recommendedName>
        <fullName evidence="3">Transposase</fullName>
    </recommendedName>
</protein>
<keyword evidence="2" id="KW-1185">Reference proteome</keyword>
<dbReference type="AlphaFoldDB" id="A0A1I5SG20"/>
<dbReference type="OrthoDB" id="9770860at2"/>
<evidence type="ECO:0000313" key="2">
    <source>
        <dbReference type="Proteomes" id="UP000198577"/>
    </source>
</evidence>
<organism evidence="1 2">
    <name type="scientific">Caldicoprobacter faecalis</name>
    <dbReference type="NCBI Taxonomy" id="937334"/>
    <lineage>
        <taxon>Bacteria</taxon>
        <taxon>Bacillati</taxon>
        <taxon>Bacillota</taxon>
        <taxon>Clostridia</taxon>
        <taxon>Caldicoprobacterales</taxon>
        <taxon>Caldicoprobacteraceae</taxon>
        <taxon>Caldicoprobacter</taxon>
    </lineage>
</organism>
<sequence>MVNLFGRKTRPISKGKAGKPVEFGYKTLVAANEQGLILHWEVHIAVPAVCRAQEKAGKVFAEVTADHVGCTVWRTKLLCVAQASGMSAYRNGLGKKDETRRQYERQATGMG</sequence>
<dbReference type="RefSeq" id="WP_051456308.1">
    <property type="nucleotide sequence ID" value="NZ_FOXR01000002.1"/>
</dbReference>
<reference evidence="1 2" key="1">
    <citation type="submission" date="2016-10" db="EMBL/GenBank/DDBJ databases">
        <authorList>
            <person name="de Groot N.N."/>
        </authorList>
    </citation>
    <scope>NUCLEOTIDE SEQUENCE [LARGE SCALE GENOMIC DNA]</scope>
    <source>
        <strain evidence="1 2">DSM 20678</strain>
    </source>
</reference>
<proteinExistence type="predicted"/>
<gene>
    <name evidence="1" type="ORF">SAMN05444406_102123</name>
</gene>
<evidence type="ECO:0008006" key="3">
    <source>
        <dbReference type="Google" id="ProtNLM"/>
    </source>
</evidence>
<accession>A0A1I5SG20</accession>
<evidence type="ECO:0000313" key="1">
    <source>
        <dbReference type="EMBL" id="SFP69649.1"/>
    </source>
</evidence>